<evidence type="ECO:0000313" key="3">
    <source>
        <dbReference type="EMBL" id="GMS89655.1"/>
    </source>
</evidence>
<feature type="region of interest" description="Disordered" evidence="1">
    <location>
        <begin position="102"/>
        <end position="175"/>
    </location>
</feature>
<comment type="caution">
    <text evidence="3">The sequence shown here is derived from an EMBL/GenBank/DDBJ whole genome shotgun (WGS) entry which is preliminary data.</text>
</comment>
<evidence type="ECO:0000313" key="4">
    <source>
        <dbReference type="Proteomes" id="UP001432027"/>
    </source>
</evidence>
<dbReference type="InterPro" id="IPR013087">
    <property type="entry name" value="Znf_C2H2_type"/>
</dbReference>
<sequence>MSLRTCSVLITPSSDHDDIMRIMKALELERAIAVVQSVNENDVFRHLVYGLIESVQLTLIHKQKELIDTQISNVPPFPSFNFENGFLGDYLDGKISVATQSEENSINDDQEDVKENGKPEDSTGTKEVKKEERPSEKTTKCEKDGDMVIAPKRRSLTAPKRLSVSQPESEKKPRVMNRRRWKMMCPECRHPVSKASELVSHLRSKHSTTPLLAGFTIRCDCGNESHSDHHFRECDNTKFTVIRKTDEPIRRIHDPKETPQCVMCETYPSTPGGYIDHLHRYHKTTLIQNGIYLRCKCGIDVHSTATLESTHNKKCDGRLYTLHYRIEE</sequence>
<reference evidence="3" key="1">
    <citation type="submission" date="2023-10" db="EMBL/GenBank/DDBJ databases">
        <title>Genome assembly of Pristionchus species.</title>
        <authorList>
            <person name="Yoshida K."/>
            <person name="Sommer R.J."/>
        </authorList>
    </citation>
    <scope>NUCLEOTIDE SEQUENCE</scope>
    <source>
        <strain evidence="3">RS0144</strain>
    </source>
</reference>
<dbReference type="AlphaFoldDB" id="A0AAV5TBA4"/>
<name>A0AAV5TBA4_9BILA</name>
<dbReference type="Proteomes" id="UP001432027">
    <property type="component" value="Unassembled WGS sequence"/>
</dbReference>
<feature type="domain" description="C2H2-type" evidence="2">
    <location>
        <begin position="185"/>
        <end position="206"/>
    </location>
</feature>
<organism evidence="3 4">
    <name type="scientific">Pristionchus entomophagus</name>
    <dbReference type="NCBI Taxonomy" id="358040"/>
    <lineage>
        <taxon>Eukaryota</taxon>
        <taxon>Metazoa</taxon>
        <taxon>Ecdysozoa</taxon>
        <taxon>Nematoda</taxon>
        <taxon>Chromadorea</taxon>
        <taxon>Rhabditida</taxon>
        <taxon>Rhabditina</taxon>
        <taxon>Diplogasteromorpha</taxon>
        <taxon>Diplogasteroidea</taxon>
        <taxon>Neodiplogasteridae</taxon>
        <taxon>Pristionchus</taxon>
    </lineage>
</organism>
<gene>
    <name evidence="3" type="ORF">PENTCL1PPCAC_11830</name>
</gene>
<dbReference type="EMBL" id="BTSX01000003">
    <property type="protein sequence ID" value="GMS89655.1"/>
    <property type="molecule type" value="Genomic_DNA"/>
</dbReference>
<feature type="compositionally biased region" description="Basic and acidic residues" evidence="1">
    <location>
        <begin position="113"/>
        <end position="146"/>
    </location>
</feature>
<accession>A0AAV5TBA4</accession>
<proteinExistence type="predicted"/>
<evidence type="ECO:0000259" key="2">
    <source>
        <dbReference type="PROSITE" id="PS00028"/>
    </source>
</evidence>
<keyword evidence="4" id="KW-1185">Reference proteome</keyword>
<evidence type="ECO:0000256" key="1">
    <source>
        <dbReference type="SAM" id="MobiDB-lite"/>
    </source>
</evidence>
<protein>
    <recommendedName>
        <fullName evidence="2">C2H2-type domain-containing protein</fullName>
    </recommendedName>
</protein>
<dbReference type="PROSITE" id="PS00028">
    <property type="entry name" value="ZINC_FINGER_C2H2_1"/>
    <property type="match status" value="1"/>
</dbReference>